<dbReference type="AlphaFoldDB" id="A0A2L1UV46"/>
<evidence type="ECO:0000256" key="14">
    <source>
        <dbReference type="PIRSR" id="PIRSR006247-1"/>
    </source>
</evidence>
<reference evidence="17" key="1">
    <citation type="submission" date="2017-01" db="EMBL/GenBank/DDBJ databases">
        <title>Genome sequence of Rouxiella sp. ERMR1:05.</title>
        <authorList>
            <person name="Kumar R."/>
            <person name="Singh D."/>
            <person name="Kumar S."/>
        </authorList>
    </citation>
    <scope>NUCLEOTIDE SEQUENCE [LARGE SCALE GENOMIC DNA]</scope>
    <source>
        <strain evidence="17">ERMR1:05</strain>
    </source>
</reference>
<feature type="transmembrane region" description="Helical" evidence="15">
    <location>
        <begin position="184"/>
        <end position="204"/>
    </location>
</feature>
<feature type="transmembrane region" description="Helical" evidence="15">
    <location>
        <begin position="241"/>
        <end position="262"/>
    </location>
</feature>
<feature type="transmembrane region" description="Helical" evidence="15">
    <location>
        <begin position="423"/>
        <end position="444"/>
    </location>
</feature>
<evidence type="ECO:0000256" key="1">
    <source>
        <dbReference type="ARBA" id="ARBA00004429"/>
    </source>
</evidence>
<evidence type="ECO:0000313" key="16">
    <source>
        <dbReference type="EMBL" id="AVF36744.1"/>
    </source>
</evidence>
<proteinExistence type="inferred from homology"/>
<evidence type="ECO:0000256" key="6">
    <source>
        <dbReference type="ARBA" id="ARBA00022538"/>
    </source>
</evidence>
<feature type="binding site" evidence="14">
    <location>
        <position position="435"/>
    </location>
    <ligand>
        <name>K(+)</name>
        <dbReference type="ChEBI" id="CHEBI:29103"/>
    </ligand>
</feature>
<feature type="transmembrane region" description="Helical" evidence="15">
    <location>
        <begin position="331"/>
        <end position="364"/>
    </location>
</feature>
<keyword evidence="9 15" id="KW-1133">Transmembrane helix</keyword>
<keyword evidence="3 13" id="KW-0813">Transport</keyword>
<dbReference type="NCBIfam" id="TIGR00933">
    <property type="entry name" value="2a38"/>
    <property type="match status" value="1"/>
</dbReference>
<evidence type="ECO:0000256" key="13">
    <source>
        <dbReference type="PIRNR" id="PIRNR006247"/>
    </source>
</evidence>
<evidence type="ECO:0000313" key="17">
    <source>
        <dbReference type="Proteomes" id="UP000239197"/>
    </source>
</evidence>
<feature type="binding site" evidence="14">
    <location>
        <position position="220"/>
    </location>
    <ligand>
        <name>K(+)</name>
        <dbReference type="ChEBI" id="CHEBI:29103"/>
    </ligand>
</feature>
<keyword evidence="12" id="KW-0407">Ion channel</keyword>
<dbReference type="Pfam" id="PF02386">
    <property type="entry name" value="TrkH"/>
    <property type="match status" value="1"/>
</dbReference>
<keyword evidence="8 13" id="KW-0630">Potassium</keyword>
<comment type="subcellular location">
    <subcellularLocation>
        <location evidence="1 13">Cell inner membrane</location>
        <topology evidence="1 13">Multi-pass membrane protein</topology>
    </subcellularLocation>
</comment>
<gene>
    <name evidence="16" type="ORF">BV494_18250</name>
</gene>
<accession>A0A2L1UV46</accession>
<dbReference type="KEGG" id="rox:BV494_18250"/>
<keyword evidence="4 13" id="KW-1003">Cell membrane</keyword>
<evidence type="ECO:0000256" key="10">
    <source>
        <dbReference type="ARBA" id="ARBA00023065"/>
    </source>
</evidence>
<feature type="binding site" evidence="14">
    <location>
        <position position="221"/>
    </location>
    <ligand>
        <name>K(+)</name>
        <dbReference type="ChEBI" id="CHEBI:29103"/>
    </ligand>
</feature>
<protein>
    <recommendedName>
        <fullName evidence="13">Trk system potassium uptake protein</fullName>
    </recommendedName>
</protein>
<dbReference type="NCBIfam" id="NF008020">
    <property type="entry name" value="PRK10750.1"/>
    <property type="match status" value="1"/>
</dbReference>
<dbReference type="GO" id="GO:0015379">
    <property type="term" value="F:potassium:chloride symporter activity"/>
    <property type="evidence" value="ECO:0007669"/>
    <property type="project" value="InterPro"/>
</dbReference>
<comment type="similarity">
    <text evidence="2 13">Belongs to the TrkH potassium transport family.</text>
</comment>
<evidence type="ECO:0000256" key="9">
    <source>
        <dbReference type="ARBA" id="ARBA00022989"/>
    </source>
</evidence>
<keyword evidence="5 13" id="KW-0997">Cell inner membrane</keyword>
<keyword evidence="14" id="KW-0479">Metal-binding</keyword>
<evidence type="ECO:0000256" key="11">
    <source>
        <dbReference type="ARBA" id="ARBA00023136"/>
    </source>
</evidence>
<feature type="transmembrane region" description="Helical" evidence="15">
    <location>
        <begin position="274"/>
        <end position="294"/>
    </location>
</feature>
<feature type="transmembrane region" description="Helical" evidence="15">
    <location>
        <begin position="396"/>
        <end position="417"/>
    </location>
</feature>
<feature type="binding site" evidence="14">
    <location>
        <position position="111"/>
    </location>
    <ligand>
        <name>K(+)</name>
        <dbReference type="ChEBI" id="CHEBI:29103"/>
    </ligand>
</feature>
<keyword evidence="6 13" id="KW-0633">Potassium transport</keyword>
<dbReference type="PANTHER" id="PTHR32024">
    <property type="entry name" value="TRK SYSTEM POTASSIUM UPTAKE PROTEIN TRKG-RELATED"/>
    <property type="match status" value="1"/>
</dbReference>
<sequence length="483" mass="52863">MHFRAITRIVGVLVILFSGTMIIPGLVALIYRDGAGRAFSQTFFVALAIGLFLWFPNRKQKSELKPREGFLIVVLFWTVLGSVGALPFLFSERPNLSLTDAFFESFSGLTTTGATTLVGLDSLPKAILFYRQMLQWFGGMGIIVLAVAILPILGVGGMQLYRAEMPGPLKDNKMRPRIAETAKTLWLIYVLLTIACALSLWGAGMSVFDAIGHSFSTIAIGGFSTHDASIGYFHSGTINTIVAVFLLISGCNYGLHFAVLSGRNLKVYWRDPEFRMFIGVQFTLVVICTFILWIHNTYGSGLETLNQAFFQVVSMATTAGYTTDSISKWPLFLPLLLLCSAFIGGCAGSTGGGLKVIRILLLYLQGTRELKRLVHPNAVYTIKLGNRALPERIIEAVWGFFSAYALVFIVSMLAIVATGVDNFSAFAAVTATLNNLGPGLGVVADNFASMNSVAKWILIVTMLFGRLEVFTLLVLFTPTFWRE</sequence>
<keyword evidence="17" id="KW-1185">Reference proteome</keyword>
<dbReference type="EMBL" id="CP019062">
    <property type="protein sequence ID" value="AVF36744.1"/>
    <property type="molecule type" value="Genomic_DNA"/>
</dbReference>
<dbReference type="InterPro" id="IPR003445">
    <property type="entry name" value="Cat_transpt"/>
</dbReference>
<evidence type="ECO:0000256" key="7">
    <source>
        <dbReference type="ARBA" id="ARBA00022692"/>
    </source>
</evidence>
<feature type="binding site" evidence="14">
    <location>
        <position position="112"/>
    </location>
    <ligand>
        <name>K(+)</name>
        <dbReference type="ChEBI" id="CHEBI:29103"/>
    </ligand>
</feature>
<dbReference type="PANTHER" id="PTHR32024:SF2">
    <property type="entry name" value="TRK SYSTEM POTASSIUM UPTAKE PROTEIN TRKG-RELATED"/>
    <property type="match status" value="1"/>
</dbReference>
<keyword evidence="7 15" id="KW-0812">Transmembrane</keyword>
<evidence type="ECO:0000256" key="3">
    <source>
        <dbReference type="ARBA" id="ARBA00022448"/>
    </source>
</evidence>
<dbReference type="OrthoDB" id="9810952at2"/>
<dbReference type="Proteomes" id="UP000239197">
    <property type="component" value="Chromosome"/>
</dbReference>
<comment type="function">
    <text evidence="13">Low-affinity potassium transport system. Interacts with Trk system potassium uptake protein TrkA.</text>
</comment>
<name>A0A2L1UV46_9GAMM</name>
<dbReference type="RefSeq" id="WP_104924125.1">
    <property type="nucleotide sequence ID" value="NZ_CP019062.1"/>
</dbReference>
<feature type="transmembrane region" description="Helical" evidence="15">
    <location>
        <begin position="136"/>
        <end position="163"/>
    </location>
</feature>
<evidence type="ECO:0000256" key="12">
    <source>
        <dbReference type="ARBA" id="ARBA00023303"/>
    </source>
</evidence>
<feature type="transmembrane region" description="Helical" evidence="15">
    <location>
        <begin position="456"/>
        <end position="481"/>
    </location>
</feature>
<feature type="binding site" evidence="14">
    <location>
        <position position="436"/>
    </location>
    <ligand>
        <name>K(+)</name>
        <dbReference type="ChEBI" id="CHEBI:29103"/>
    </ligand>
</feature>
<dbReference type="GO" id="GO:0005886">
    <property type="term" value="C:plasma membrane"/>
    <property type="evidence" value="ECO:0007669"/>
    <property type="project" value="UniProtKB-SubCell"/>
</dbReference>
<feature type="transmembrane region" description="Helical" evidence="15">
    <location>
        <begin position="12"/>
        <end position="32"/>
    </location>
</feature>
<dbReference type="PIRSF" id="PIRSF006247">
    <property type="entry name" value="TrkH"/>
    <property type="match status" value="1"/>
</dbReference>
<feature type="transmembrane region" description="Helical" evidence="15">
    <location>
        <begin position="38"/>
        <end position="57"/>
    </location>
</feature>
<evidence type="ECO:0000256" key="4">
    <source>
        <dbReference type="ARBA" id="ARBA00022475"/>
    </source>
</evidence>
<feature type="binding site" evidence="14">
    <location>
        <position position="319"/>
    </location>
    <ligand>
        <name>K(+)</name>
        <dbReference type="ChEBI" id="CHEBI:29103"/>
    </ligand>
</feature>
<evidence type="ECO:0000256" key="8">
    <source>
        <dbReference type="ARBA" id="ARBA00022958"/>
    </source>
</evidence>
<keyword evidence="11 13" id="KW-0472">Membrane</keyword>
<keyword evidence="10 13" id="KW-0406">Ion transport</keyword>
<evidence type="ECO:0000256" key="15">
    <source>
        <dbReference type="SAM" id="Phobius"/>
    </source>
</evidence>
<dbReference type="InterPro" id="IPR004772">
    <property type="entry name" value="TrkH"/>
</dbReference>
<evidence type="ECO:0000256" key="5">
    <source>
        <dbReference type="ARBA" id="ARBA00022519"/>
    </source>
</evidence>
<feature type="transmembrane region" description="Helical" evidence="15">
    <location>
        <begin position="69"/>
        <end position="90"/>
    </location>
</feature>
<dbReference type="GO" id="GO:0046872">
    <property type="term" value="F:metal ion binding"/>
    <property type="evidence" value="ECO:0007669"/>
    <property type="project" value="UniProtKB-KW"/>
</dbReference>
<evidence type="ECO:0000256" key="2">
    <source>
        <dbReference type="ARBA" id="ARBA00009137"/>
    </source>
</evidence>
<organism evidence="16 17">
    <name type="scientific">Rahnella sikkimica</name>
    <dbReference type="NCBI Taxonomy" id="1805933"/>
    <lineage>
        <taxon>Bacteria</taxon>
        <taxon>Pseudomonadati</taxon>
        <taxon>Pseudomonadota</taxon>
        <taxon>Gammaproteobacteria</taxon>
        <taxon>Enterobacterales</taxon>
        <taxon>Yersiniaceae</taxon>
        <taxon>Rahnella</taxon>
    </lineage>
</organism>
<feature type="binding site" evidence="14">
    <location>
        <position position="318"/>
    </location>
    <ligand>
        <name>K(+)</name>
        <dbReference type="ChEBI" id="CHEBI:29103"/>
    </ligand>
</feature>